<evidence type="ECO:0000313" key="2">
    <source>
        <dbReference type="EMBL" id="POW14630.1"/>
    </source>
</evidence>
<protein>
    <submittedName>
        <fullName evidence="2">Uncharacterized protein</fullName>
    </submittedName>
</protein>
<keyword evidence="3" id="KW-1185">Reference proteome</keyword>
<dbReference type="Proteomes" id="UP000239156">
    <property type="component" value="Unassembled WGS sequence"/>
</dbReference>
<organism evidence="2 3">
    <name type="scientific">Puccinia striiformis</name>
    <dbReference type="NCBI Taxonomy" id="27350"/>
    <lineage>
        <taxon>Eukaryota</taxon>
        <taxon>Fungi</taxon>
        <taxon>Dikarya</taxon>
        <taxon>Basidiomycota</taxon>
        <taxon>Pucciniomycotina</taxon>
        <taxon>Pucciniomycetes</taxon>
        <taxon>Pucciniales</taxon>
        <taxon>Pucciniaceae</taxon>
        <taxon>Puccinia</taxon>
    </lineage>
</organism>
<gene>
    <name evidence="2" type="ORF">PSTT_02806</name>
</gene>
<dbReference type="VEuPathDB" id="FungiDB:PSTT_02806"/>
<name>A0A2S4VYM6_9BASI</name>
<proteinExistence type="predicted"/>
<evidence type="ECO:0000256" key="1">
    <source>
        <dbReference type="SAM" id="MobiDB-lite"/>
    </source>
</evidence>
<feature type="non-terminal residue" evidence="2">
    <location>
        <position position="276"/>
    </location>
</feature>
<feature type="region of interest" description="Disordered" evidence="1">
    <location>
        <begin position="1"/>
        <end position="20"/>
    </location>
</feature>
<dbReference type="VEuPathDB" id="FungiDB:PSHT_12750"/>
<accession>A0A2S4VYM6</accession>
<dbReference type="PANTHER" id="PTHR31912:SF34">
    <property type="entry name" value="NOTOCHORD-RELATED PROTEIN"/>
    <property type="match status" value="1"/>
</dbReference>
<evidence type="ECO:0000313" key="3">
    <source>
        <dbReference type="Proteomes" id="UP000239156"/>
    </source>
</evidence>
<dbReference type="AlphaFoldDB" id="A0A2S4VYM6"/>
<reference evidence="2" key="1">
    <citation type="submission" date="2017-12" db="EMBL/GenBank/DDBJ databases">
        <title>Gene loss provides genomic basis for host adaptation in cereal stripe rust fungi.</title>
        <authorList>
            <person name="Xia C."/>
        </authorList>
    </citation>
    <scope>NUCLEOTIDE SEQUENCE [LARGE SCALE GENOMIC DNA]</scope>
    <source>
        <strain evidence="2">93-210</strain>
    </source>
</reference>
<comment type="caution">
    <text evidence="2">The sequence shown here is derived from an EMBL/GenBank/DDBJ whole genome shotgun (WGS) entry which is preliminary data.</text>
</comment>
<sequence length="276" mass="32275">MPYQVPPMDLHDQTGMGFGGVDDLSDESSTRSSVGGHHFDWDQWNMNENFATSVNDHSVSLGSPGIGLNPDSEEGLNPNDNWYPFPSKEYLGATIMLGHLHHLVSRNIYQMLRLVLLLFHLHLPHWDTIRRRRSKIRDLLDVKLIENVLVLNNRCFSLSLKDIIGHELSNPYVNKHMEFYPHECYGKDVYALHQSAKWRECLSPETRVQMVEKGNKHYYIFEPITLKGQEQDIAIPIYFFKTKESKNHQMLHQPHQATFNHKIIYQIFHQHQHLTK</sequence>
<dbReference type="EMBL" id="PKSL01000017">
    <property type="protein sequence ID" value="POW14630.1"/>
    <property type="molecule type" value="Genomic_DNA"/>
</dbReference>
<dbReference type="PANTHER" id="PTHR31912">
    <property type="entry name" value="IP13529P"/>
    <property type="match status" value="1"/>
</dbReference>